<dbReference type="AlphaFoldDB" id="A0A2T0WTR5"/>
<dbReference type="GO" id="GO:0030001">
    <property type="term" value="P:metal ion transport"/>
    <property type="evidence" value="ECO:0007669"/>
    <property type="project" value="UniProtKB-ARBA"/>
</dbReference>
<keyword evidence="3" id="KW-0813">Transport</keyword>
<feature type="transmembrane region" description="Helical" evidence="9">
    <location>
        <begin position="218"/>
        <end position="237"/>
    </location>
</feature>
<dbReference type="Pfam" id="PF02386">
    <property type="entry name" value="TrkH"/>
    <property type="match status" value="1"/>
</dbReference>
<keyword evidence="7" id="KW-0406">Ion transport</keyword>
<dbReference type="Proteomes" id="UP000238392">
    <property type="component" value="Unassembled WGS sequence"/>
</dbReference>
<sequence length="504" mass="54060">MRALANLPLALHLTGVAGLAMMLPAAHALVAEDFHVARSFFYSGLLTLIITAFIGIAVNQRHGAFSQREQLATLVASFTLLPLVLAVPLYEGSQNTTFLNAYFEMVSSLTTTGASLYEGTGQLTKSLHLWRGIVGWLGGLLVWVVAAATLAPMNLGGFEITTAAGGGEDVTLIRRGTRQRTPAGHIWYALSTLAPIYISLTLLLWVLLLVVGEDTLRALMHAMGTMSTSGITIVGHVTEDNAGLAAEVVILFFFAFGISRLTFSRDVAGRRERLLTDPEVQMAGIIIIGLPMLLFLRHWIGAIEVNEHSDFTAGLLALWGSVFTVASFLTTTGYESVAWNEARDWSGLPAPGVVLIGLSIIGGGVATTTGGVKLLRVYALYKHGVRELNKLVYPSSVAGMRAYGRRIHRQGAFLAWLFFMLFALSIAAVMSLLTAFGVGFEEAMIFAVAGLSTTGQLAHAGADVPLTYQSLSDGAKLVVCFAMVLGRLEALALIALFNPNFWRN</sequence>
<keyword evidence="8 9" id="KW-0472">Membrane</keyword>
<keyword evidence="5 9" id="KW-0812">Transmembrane</keyword>
<dbReference type="InterPro" id="IPR003445">
    <property type="entry name" value="Cat_transpt"/>
</dbReference>
<keyword evidence="11" id="KW-1185">Reference proteome</keyword>
<evidence type="ECO:0000256" key="8">
    <source>
        <dbReference type="ARBA" id="ARBA00023136"/>
    </source>
</evidence>
<organism evidence="10 11">
    <name type="scientific">Donghicola tyrosinivorans</name>
    <dbReference type="NCBI Taxonomy" id="1652492"/>
    <lineage>
        <taxon>Bacteria</taxon>
        <taxon>Pseudomonadati</taxon>
        <taxon>Pseudomonadota</taxon>
        <taxon>Alphaproteobacteria</taxon>
        <taxon>Rhodobacterales</taxon>
        <taxon>Roseobacteraceae</taxon>
        <taxon>Donghicola</taxon>
    </lineage>
</organism>
<evidence type="ECO:0000256" key="7">
    <source>
        <dbReference type="ARBA" id="ARBA00023065"/>
    </source>
</evidence>
<protein>
    <submittedName>
        <fullName evidence="10">Trk system potassium uptake protein TrkH</fullName>
    </submittedName>
</protein>
<feature type="transmembrane region" description="Helical" evidence="9">
    <location>
        <begin position="71"/>
        <end position="90"/>
    </location>
</feature>
<dbReference type="GO" id="GO:0005886">
    <property type="term" value="C:plasma membrane"/>
    <property type="evidence" value="ECO:0007669"/>
    <property type="project" value="UniProtKB-SubCell"/>
</dbReference>
<feature type="transmembrane region" description="Helical" evidence="9">
    <location>
        <begin position="41"/>
        <end position="59"/>
    </location>
</feature>
<dbReference type="PANTHER" id="PTHR32024:SF2">
    <property type="entry name" value="TRK SYSTEM POTASSIUM UPTAKE PROTEIN TRKG-RELATED"/>
    <property type="match status" value="1"/>
</dbReference>
<feature type="transmembrane region" description="Helical" evidence="9">
    <location>
        <begin position="474"/>
        <end position="497"/>
    </location>
</feature>
<keyword evidence="4" id="KW-1003">Cell membrane</keyword>
<gene>
    <name evidence="10" type="ORF">CLV74_10536</name>
</gene>
<feature type="transmembrane region" description="Helical" evidence="9">
    <location>
        <begin position="244"/>
        <end position="263"/>
    </location>
</feature>
<feature type="transmembrane region" description="Helical" evidence="9">
    <location>
        <begin position="350"/>
        <end position="372"/>
    </location>
</feature>
<dbReference type="EMBL" id="PVTQ01000005">
    <property type="protein sequence ID" value="PRY90057.1"/>
    <property type="molecule type" value="Genomic_DNA"/>
</dbReference>
<feature type="transmembrane region" description="Helical" evidence="9">
    <location>
        <begin position="413"/>
        <end position="437"/>
    </location>
</feature>
<feature type="transmembrane region" description="Helical" evidence="9">
    <location>
        <begin position="186"/>
        <end position="212"/>
    </location>
</feature>
<evidence type="ECO:0000256" key="1">
    <source>
        <dbReference type="ARBA" id="ARBA00004651"/>
    </source>
</evidence>
<evidence type="ECO:0000313" key="10">
    <source>
        <dbReference type="EMBL" id="PRY90057.1"/>
    </source>
</evidence>
<comment type="subcellular location">
    <subcellularLocation>
        <location evidence="1">Cell membrane</location>
        <topology evidence="1">Multi-pass membrane protein</topology>
    </subcellularLocation>
</comment>
<evidence type="ECO:0000256" key="2">
    <source>
        <dbReference type="ARBA" id="ARBA00009137"/>
    </source>
</evidence>
<comment type="caution">
    <text evidence="10">The sequence shown here is derived from an EMBL/GenBank/DDBJ whole genome shotgun (WGS) entry which is preliminary data.</text>
</comment>
<evidence type="ECO:0000256" key="6">
    <source>
        <dbReference type="ARBA" id="ARBA00022989"/>
    </source>
</evidence>
<name>A0A2T0WTR5_9RHOB</name>
<evidence type="ECO:0000256" key="3">
    <source>
        <dbReference type="ARBA" id="ARBA00022448"/>
    </source>
</evidence>
<feature type="transmembrane region" description="Helical" evidence="9">
    <location>
        <begin position="312"/>
        <end position="330"/>
    </location>
</feature>
<evidence type="ECO:0000256" key="4">
    <source>
        <dbReference type="ARBA" id="ARBA00022475"/>
    </source>
</evidence>
<dbReference type="PANTHER" id="PTHR32024">
    <property type="entry name" value="TRK SYSTEM POTASSIUM UPTAKE PROTEIN TRKG-RELATED"/>
    <property type="match status" value="1"/>
</dbReference>
<feature type="transmembrane region" description="Helical" evidence="9">
    <location>
        <begin position="133"/>
        <end position="151"/>
    </location>
</feature>
<comment type="similarity">
    <text evidence="2">Belongs to the TrkH potassium transport family.</text>
</comment>
<evidence type="ECO:0000256" key="9">
    <source>
        <dbReference type="SAM" id="Phobius"/>
    </source>
</evidence>
<dbReference type="GO" id="GO:0008324">
    <property type="term" value="F:monoatomic cation transmembrane transporter activity"/>
    <property type="evidence" value="ECO:0007669"/>
    <property type="project" value="InterPro"/>
</dbReference>
<evidence type="ECO:0000256" key="5">
    <source>
        <dbReference type="ARBA" id="ARBA00022692"/>
    </source>
</evidence>
<feature type="transmembrane region" description="Helical" evidence="9">
    <location>
        <begin position="283"/>
        <end position="300"/>
    </location>
</feature>
<reference evidence="10 11" key="1">
    <citation type="submission" date="2018-03" db="EMBL/GenBank/DDBJ databases">
        <title>Genomic Encyclopedia of Archaeal and Bacterial Type Strains, Phase II (KMG-II): from individual species to whole genera.</title>
        <authorList>
            <person name="Goeker M."/>
        </authorList>
    </citation>
    <scope>NUCLEOTIDE SEQUENCE [LARGE SCALE GENOMIC DNA]</scope>
    <source>
        <strain evidence="10 11">DSM 100212</strain>
    </source>
</reference>
<accession>A0A2T0WTR5</accession>
<evidence type="ECO:0000313" key="11">
    <source>
        <dbReference type="Proteomes" id="UP000238392"/>
    </source>
</evidence>
<proteinExistence type="inferred from homology"/>
<keyword evidence="6 9" id="KW-1133">Transmembrane helix</keyword>